<organism evidence="1 2">
    <name type="scientific">Spiromyces aspiralis</name>
    <dbReference type="NCBI Taxonomy" id="68401"/>
    <lineage>
        <taxon>Eukaryota</taxon>
        <taxon>Fungi</taxon>
        <taxon>Fungi incertae sedis</taxon>
        <taxon>Zoopagomycota</taxon>
        <taxon>Kickxellomycotina</taxon>
        <taxon>Kickxellomycetes</taxon>
        <taxon>Kickxellales</taxon>
        <taxon>Kickxellaceae</taxon>
        <taxon>Spiromyces</taxon>
    </lineage>
</organism>
<evidence type="ECO:0000313" key="1">
    <source>
        <dbReference type="EMBL" id="KAJ1676405.1"/>
    </source>
</evidence>
<evidence type="ECO:0000313" key="2">
    <source>
        <dbReference type="Proteomes" id="UP001145114"/>
    </source>
</evidence>
<keyword evidence="2" id="KW-1185">Reference proteome</keyword>
<gene>
    <name evidence="1" type="ORF">EV182_008252</name>
</gene>
<accession>A0ACC1HLZ4</accession>
<proteinExistence type="predicted"/>
<reference evidence="1" key="1">
    <citation type="submission" date="2022-06" db="EMBL/GenBank/DDBJ databases">
        <title>Phylogenomic reconstructions and comparative analyses of Kickxellomycotina fungi.</title>
        <authorList>
            <person name="Reynolds N.K."/>
            <person name="Stajich J.E."/>
            <person name="Barry K."/>
            <person name="Grigoriev I.V."/>
            <person name="Crous P."/>
            <person name="Smith M.E."/>
        </authorList>
    </citation>
    <scope>NUCLEOTIDE SEQUENCE</scope>
    <source>
        <strain evidence="1">RSA 2271</strain>
    </source>
</reference>
<dbReference type="EMBL" id="JAMZIH010004158">
    <property type="protein sequence ID" value="KAJ1676405.1"/>
    <property type="molecule type" value="Genomic_DNA"/>
</dbReference>
<dbReference type="Proteomes" id="UP001145114">
    <property type="component" value="Unassembled WGS sequence"/>
</dbReference>
<protein>
    <submittedName>
        <fullName evidence="1">Uncharacterized protein</fullName>
    </submittedName>
</protein>
<sequence length="162" mass="18819">MASSQSDENEPTFYEYPISPFSQSVSIALAEADVKYDYNEFYVNLRYSGKTWYLRSEIPTLRVEDGTLITDWLSIIEYIADRFADRAALMPRDPLLRARVRSLIHFYDLGIRTMFFQLLCATDPAEQNMLKGEICWELKGFNDLLAKQRQCNAEEGPYFLGK</sequence>
<feature type="non-terminal residue" evidence="1">
    <location>
        <position position="162"/>
    </location>
</feature>
<name>A0ACC1HLZ4_9FUNG</name>
<comment type="caution">
    <text evidence="1">The sequence shown here is derived from an EMBL/GenBank/DDBJ whole genome shotgun (WGS) entry which is preliminary data.</text>
</comment>